<accession>A0A3M7S3G1</accession>
<protein>
    <submittedName>
        <fullName evidence="1">Uncharacterized protein</fullName>
    </submittedName>
</protein>
<dbReference type="EMBL" id="REGN01002094">
    <property type="protein sequence ID" value="RNA30356.1"/>
    <property type="molecule type" value="Genomic_DNA"/>
</dbReference>
<evidence type="ECO:0000313" key="2">
    <source>
        <dbReference type="Proteomes" id="UP000276133"/>
    </source>
</evidence>
<organism evidence="1 2">
    <name type="scientific">Brachionus plicatilis</name>
    <name type="common">Marine rotifer</name>
    <name type="synonym">Brachionus muelleri</name>
    <dbReference type="NCBI Taxonomy" id="10195"/>
    <lineage>
        <taxon>Eukaryota</taxon>
        <taxon>Metazoa</taxon>
        <taxon>Spiralia</taxon>
        <taxon>Gnathifera</taxon>
        <taxon>Rotifera</taxon>
        <taxon>Eurotatoria</taxon>
        <taxon>Monogononta</taxon>
        <taxon>Pseudotrocha</taxon>
        <taxon>Ploima</taxon>
        <taxon>Brachionidae</taxon>
        <taxon>Brachionus</taxon>
    </lineage>
</organism>
<keyword evidence="2" id="KW-1185">Reference proteome</keyword>
<comment type="caution">
    <text evidence="1">The sequence shown here is derived from an EMBL/GenBank/DDBJ whole genome shotgun (WGS) entry which is preliminary data.</text>
</comment>
<gene>
    <name evidence="1" type="ORF">BpHYR1_050049</name>
</gene>
<name>A0A3M7S3G1_BRAPC</name>
<evidence type="ECO:0000313" key="1">
    <source>
        <dbReference type="EMBL" id="RNA30356.1"/>
    </source>
</evidence>
<reference evidence="1 2" key="1">
    <citation type="journal article" date="2018" name="Sci. Rep.">
        <title>Genomic signatures of local adaptation to the degree of environmental predictability in rotifers.</title>
        <authorList>
            <person name="Franch-Gras L."/>
            <person name="Hahn C."/>
            <person name="Garcia-Roger E.M."/>
            <person name="Carmona M.J."/>
            <person name="Serra M."/>
            <person name="Gomez A."/>
        </authorList>
    </citation>
    <scope>NUCLEOTIDE SEQUENCE [LARGE SCALE GENOMIC DNA]</scope>
    <source>
        <strain evidence="1">HYR1</strain>
    </source>
</reference>
<dbReference type="Proteomes" id="UP000276133">
    <property type="component" value="Unassembled WGS sequence"/>
</dbReference>
<proteinExistence type="predicted"/>
<dbReference type="AlphaFoldDB" id="A0A3M7S3G1"/>
<sequence>MTKLPEFFPLHLNWTFWSDSWTKSTNESVSSRSQEAMLIILIWLIGFAALEADCICFSRTAATPNEAEANKRPTKILWSCFFKRLNLAKNG</sequence>